<evidence type="ECO:0000313" key="5">
    <source>
        <dbReference type="Proteomes" id="UP000014074"/>
    </source>
</evidence>
<evidence type="ECO:0000256" key="3">
    <source>
        <dbReference type="SAM" id="SignalP"/>
    </source>
</evidence>
<dbReference type="KEGG" id="tmn:UCRPA7_1786"/>
<dbReference type="SUPFAM" id="SSF50685">
    <property type="entry name" value="Barwin-like endoglucanases"/>
    <property type="match status" value="1"/>
</dbReference>
<dbReference type="eggNOG" id="ENOG502S2E4">
    <property type="taxonomic scope" value="Eukaryota"/>
</dbReference>
<feature type="region of interest" description="Disordered" evidence="2">
    <location>
        <begin position="117"/>
        <end position="161"/>
    </location>
</feature>
<keyword evidence="1 3" id="KW-0732">Signal</keyword>
<dbReference type="OrthoDB" id="406505at2759"/>
<feature type="signal peptide" evidence="3">
    <location>
        <begin position="1"/>
        <end position="17"/>
    </location>
</feature>
<proteinExistence type="predicted"/>
<dbReference type="EMBL" id="KB932905">
    <property type="protein sequence ID" value="EOO02672.1"/>
    <property type="molecule type" value="Genomic_DNA"/>
</dbReference>
<dbReference type="InterPro" id="IPR036908">
    <property type="entry name" value="RlpA-like_sf"/>
</dbReference>
<sequence length="265" mass="28121">MKTTNVLYALLAAPAIAQPHAGHGHGRFHKKRDLVTEYETEYVTEYVTEYIDETTTVFFYPDATTESTEASSSSTGVAGQFFEGDTTTIAGVPVETPTPVEVSTPPATTLIPVVPETTTSEEPVYTPPPVEVSTPTPTPTTEAAAPTTTSSADTGGGNSSGQTYSGDMTYYTVGMGACGENDTGKDDSENIVALSHELMGTQSNGNPYCGRTITISYNGKTTTAICRDKCMGCGIDEIDVSTKAFLEIFGDLGVGRHTVDWWFSD</sequence>
<dbReference type="Gene3D" id="2.40.40.10">
    <property type="entry name" value="RlpA-like domain"/>
    <property type="match status" value="1"/>
</dbReference>
<evidence type="ECO:0000313" key="4">
    <source>
        <dbReference type="EMBL" id="EOO02672.1"/>
    </source>
</evidence>
<dbReference type="PANTHER" id="PTHR31836">
    <property type="match status" value="1"/>
</dbReference>
<dbReference type="AlphaFoldDB" id="R8BTH1"/>
<dbReference type="Proteomes" id="UP000014074">
    <property type="component" value="Unassembled WGS sequence"/>
</dbReference>
<name>R8BTH1_PHAM7</name>
<organism evidence="4 5">
    <name type="scientific">Phaeoacremonium minimum (strain UCR-PA7)</name>
    <name type="common">Esca disease fungus</name>
    <name type="synonym">Togninia minima</name>
    <dbReference type="NCBI Taxonomy" id="1286976"/>
    <lineage>
        <taxon>Eukaryota</taxon>
        <taxon>Fungi</taxon>
        <taxon>Dikarya</taxon>
        <taxon>Ascomycota</taxon>
        <taxon>Pezizomycotina</taxon>
        <taxon>Sordariomycetes</taxon>
        <taxon>Sordariomycetidae</taxon>
        <taxon>Togniniales</taxon>
        <taxon>Togniniaceae</taxon>
        <taxon>Phaeoacremonium</taxon>
    </lineage>
</organism>
<dbReference type="InterPro" id="IPR051477">
    <property type="entry name" value="Expansin_CellWall"/>
</dbReference>
<feature type="chain" id="PRO_5004463012" evidence="3">
    <location>
        <begin position="18"/>
        <end position="265"/>
    </location>
</feature>
<protein>
    <submittedName>
        <fullName evidence="4">Putative allergen asp f7 protein</fullName>
    </submittedName>
</protein>
<dbReference type="HOGENOM" id="CLU_052701_0_0_1"/>
<gene>
    <name evidence="4" type="ORF">UCRPA7_1786</name>
</gene>
<dbReference type="CDD" id="cd22191">
    <property type="entry name" value="DPBB_RlpA_EXP_N-like"/>
    <property type="match status" value="1"/>
</dbReference>
<dbReference type="RefSeq" id="XP_007912556.1">
    <property type="nucleotide sequence ID" value="XM_007914365.1"/>
</dbReference>
<feature type="compositionally biased region" description="Low complexity" evidence="2">
    <location>
        <begin position="131"/>
        <end position="152"/>
    </location>
</feature>
<reference evidence="5" key="1">
    <citation type="journal article" date="2013" name="Genome Announc.">
        <title>Draft genome sequence of the ascomycete Phaeoacremonium aleophilum strain UCR-PA7, a causal agent of the esca disease complex in grapevines.</title>
        <authorList>
            <person name="Blanco-Ulate B."/>
            <person name="Rolshausen P."/>
            <person name="Cantu D."/>
        </authorList>
    </citation>
    <scope>NUCLEOTIDE SEQUENCE [LARGE SCALE GENOMIC DNA]</scope>
    <source>
        <strain evidence="5">UCR-PA7</strain>
    </source>
</reference>
<dbReference type="PANTHER" id="PTHR31836:SF28">
    <property type="entry name" value="SRCR DOMAIN-CONTAINING PROTEIN-RELATED"/>
    <property type="match status" value="1"/>
</dbReference>
<evidence type="ECO:0000256" key="2">
    <source>
        <dbReference type="SAM" id="MobiDB-lite"/>
    </source>
</evidence>
<keyword evidence="5" id="KW-1185">Reference proteome</keyword>
<evidence type="ECO:0000256" key="1">
    <source>
        <dbReference type="ARBA" id="ARBA00022729"/>
    </source>
</evidence>
<accession>R8BTH1</accession>
<dbReference type="GeneID" id="19321970"/>